<feature type="region of interest" description="Disordered" evidence="2">
    <location>
        <begin position="106"/>
        <end position="159"/>
    </location>
</feature>
<protein>
    <recommendedName>
        <fullName evidence="3">CCHC-type domain-containing protein</fullName>
    </recommendedName>
</protein>
<gene>
    <name evidence="4" type="ORF">O181_007111</name>
</gene>
<organism evidence="4 5">
    <name type="scientific">Austropuccinia psidii MF-1</name>
    <dbReference type="NCBI Taxonomy" id="1389203"/>
    <lineage>
        <taxon>Eukaryota</taxon>
        <taxon>Fungi</taxon>
        <taxon>Dikarya</taxon>
        <taxon>Basidiomycota</taxon>
        <taxon>Pucciniomycotina</taxon>
        <taxon>Pucciniomycetes</taxon>
        <taxon>Pucciniales</taxon>
        <taxon>Sphaerophragmiaceae</taxon>
        <taxon>Austropuccinia</taxon>
    </lineage>
</organism>
<evidence type="ECO:0000259" key="3">
    <source>
        <dbReference type="PROSITE" id="PS50158"/>
    </source>
</evidence>
<dbReference type="GO" id="GO:0003676">
    <property type="term" value="F:nucleic acid binding"/>
    <property type="evidence" value="ECO:0007669"/>
    <property type="project" value="InterPro"/>
</dbReference>
<keyword evidence="1" id="KW-0863">Zinc-finger</keyword>
<dbReference type="InterPro" id="IPR001878">
    <property type="entry name" value="Znf_CCHC"/>
</dbReference>
<keyword evidence="5" id="KW-1185">Reference proteome</keyword>
<evidence type="ECO:0000256" key="1">
    <source>
        <dbReference type="PROSITE-ProRule" id="PRU00047"/>
    </source>
</evidence>
<dbReference type="AlphaFoldDB" id="A0A9Q3GHC0"/>
<name>A0A9Q3GHC0_9BASI</name>
<feature type="compositionally biased region" description="Basic and acidic residues" evidence="2">
    <location>
        <begin position="106"/>
        <end position="115"/>
    </location>
</feature>
<accession>A0A9Q3GHC0</accession>
<sequence length="330" mass="37168">MPELPHSPRSVPTMFDINSEPELIQGNVLRAESFPSGSNRNISVPVQTLVQSSQGRGVGNIPKPLEGAYELLPIHKDISRSGEDHSNLRMMESIVLQRQDEKKELEMTPTLEKESPVASTSFKPAPEVSKDKPKIPQKKQRRTMSNKGKGKGKANWHRPYPQGYRIPIGAFSHGQSSYGIPSQGAGKDEQDSSMKIIDEIKHIKSIIDVKLGEIEHAINCRCVEPYSTEDYINAKEDIITRQRSSKTWTRSPIESKLVPKISREDKRPERPVFKCHKCGRNSHLAKNCTKKTKINEVQVIEEVQCAVEIEESDQDCAISEETPVENYPFC</sequence>
<comment type="caution">
    <text evidence="4">The sequence shown here is derived from an EMBL/GenBank/DDBJ whole genome shotgun (WGS) entry which is preliminary data.</text>
</comment>
<feature type="domain" description="CCHC-type" evidence="3">
    <location>
        <begin position="274"/>
        <end position="290"/>
    </location>
</feature>
<dbReference type="Proteomes" id="UP000765509">
    <property type="component" value="Unassembled WGS sequence"/>
</dbReference>
<proteinExistence type="predicted"/>
<evidence type="ECO:0000256" key="2">
    <source>
        <dbReference type="SAM" id="MobiDB-lite"/>
    </source>
</evidence>
<evidence type="ECO:0000313" key="4">
    <source>
        <dbReference type="EMBL" id="MBW0467396.1"/>
    </source>
</evidence>
<evidence type="ECO:0000313" key="5">
    <source>
        <dbReference type="Proteomes" id="UP000765509"/>
    </source>
</evidence>
<keyword evidence="1" id="KW-0479">Metal-binding</keyword>
<dbReference type="PROSITE" id="PS50158">
    <property type="entry name" value="ZF_CCHC"/>
    <property type="match status" value="1"/>
</dbReference>
<keyword evidence="1" id="KW-0862">Zinc</keyword>
<reference evidence="4" key="1">
    <citation type="submission" date="2021-03" db="EMBL/GenBank/DDBJ databases">
        <title>Draft genome sequence of rust myrtle Austropuccinia psidii MF-1, a brazilian biotype.</title>
        <authorList>
            <person name="Quecine M.C."/>
            <person name="Pachon D.M.R."/>
            <person name="Bonatelli M.L."/>
            <person name="Correr F.H."/>
            <person name="Franceschini L.M."/>
            <person name="Leite T.F."/>
            <person name="Margarido G.R.A."/>
            <person name="Almeida C.A."/>
            <person name="Ferrarezi J.A."/>
            <person name="Labate C.A."/>
        </authorList>
    </citation>
    <scope>NUCLEOTIDE SEQUENCE</scope>
    <source>
        <strain evidence="4">MF-1</strain>
    </source>
</reference>
<dbReference type="GO" id="GO:0008270">
    <property type="term" value="F:zinc ion binding"/>
    <property type="evidence" value="ECO:0007669"/>
    <property type="project" value="UniProtKB-KW"/>
</dbReference>
<dbReference type="EMBL" id="AVOT02001569">
    <property type="protein sequence ID" value="MBW0467396.1"/>
    <property type="molecule type" value="Genomic_DNA"/>
</dbReference>
<feature type="compositionally biased region" description="Basic residues" evidence="2">
    <location>
        <begin position="135"/>
        <end position="156"/>
    </location>
</feature>
<dbReference type="OrthoDB" id="2517660at2759"/>